<dbReference type="OrthoDB" id="9808041at2"/>
<keyword evidence="8" id="KW-0289">Folate biosynthesis</keyword>
<dbReference type="UniPathway" id="UPA00077">
    <property type="reaction ID" value="UER00155"/>
</dbReference>
<name>F6DNJ2_DESRL</name>
<keyword evidence="7" id="KW-0067">ATP-binding</keyword>
<dbReference type="RefSeq" id="WP_013840309.1">
    <property type="nucleotide sequence ID" value="NC_015589.1"/>
</dbReference>
<dbReference type="PANTHER" id="PTHR43071">
    <property type="entry name" value="2-AMINO-4-HYDROXY-6-HYDROXYMETHYLDIHYDROPTERIDINE PYROPHOSPHOKINASE"/>
    <property type="match status" value="1"/>
</dbReference>
<dbReference type="NCBIfam" id="TIGR01498">
    <property type="entry name" value="folK"/>
    <property type="match status" value="1"/>
</dbReference>
<evidence type="ECO:0000256" key="7">
    <source>
        <dbReference type="ARBA" id="ARBA00022840"/>
    </source>
</evidence>
<evidence type="ECO:0000256" key="6">
    <source>
        <dbReference type="ARBA" id="ARBA00022777"/>
    </source>
</evidence>
<sequence length="167" mass="19280">MARVYIGLGSNLGDKQRYIQTALERLSRTPSIRFLRVASLYESEPWGNTQQNWYLNTVAELDTDLPPLELLEVLLTIEKQLGRIRQERWGPRTIDLDLLLYGQEEVNHPDLQVPHPRMTERAFVLVPLAELCPERFLGQQKAKDWAAQAGLDQKIKKQQSSFPLKQS</sequence>
<proteinExistence type="predicted"/>
<dbReference type="Proteomes" id="UP000009234">
    <property type="component" value="Chromosome"/>
</dbReference>
<dbReference type="PROSITE" id="PS00794">
    <property type="entry name" value="HPPK"/>
    <property type="match status" value="1"/>
</dbReference>
<evidence type="ECO:0000256" key="8">
    <source>
        <dbReference type="ARBA" id="ARBA00022909"/>
    </source>
</evidence>
<evidence type="ECO:0000256" key="3">
    <source>
        <dbReference type="ARBA" id="ARBA00013253"/>
    </source>
</evidence>
<evidence type="ECO:0000313" key="10">
    <source>
        <dbReference type="EMBL" id="AEG58532.1"/>
    </source>
</evidence>
<dbReference type="InterPro" id="IPR035907">
    <property type="entry name" value="Hppk_sf"/>
</dbReference>
<dbReference type="GO" id="GO:0046654">
    <property type="term" value="P:tetrahydrofolate biosynthetic process"/>
    <property type="evidence" value="ECO:0007669"/>
    <property type="project" value="UniProtKB-UniPathway"/>
</dbReference>
<reference evidence="11" key="1">
    <citation type="submission" date="2011-05" db="EMBL/GenBank/DDBJ databases">
        <title>Complete sequence of Desulfotomaculum ruminis DSM 2154.</title>
        <authorList>
            <person name="Lucas S."/>
            <person name="Copeland A."/>
            <person name="Lapidus A."/>
            <person name="Cheng J.-F."/>
            <person name="Goodwin L."/>
            <person name="Pitluck S."/>
            <person name="Lu M."/>
            <person name="Detter J.C."/>
            <person name="Han C."/>
            <person name="Tapia R."/>
            <person name="Land M."/>
            <person name="Hauser L."/>
            <person name="Kyrpides N."/>
            <person name="Ivanova N."/>
            <person name="Mikhailova N."/>
            <person name="Pagani I."/>
            <person name="Stams A.J.M."/>
            <person name="Plugge C.M."/>
            <person name="Muyzer G."/>
            <person name="Kuever J."/>
            <person name="Parshina S.N."/>
            <person name="Ivanova A.E."/>
            <person name="Nazina T.N."/>
            <person name="Brambilla E."/>
            <person name="Spring S."/>
            <person name="Klenk H.-P."/>
            <person name="Woyke T."/>
        </authorList>
    </citation>
    <scope>NUCLEOTIDE SEQUENCE [LARGE SCALE GENOMIC DNA]</scope>
    <source>
        <strain evidence="11">ATCC 23193 / DSM 2154 / NCIB 8452 / DL</strain>
    </source>
</reference>
<protein>
    <recommendedName>
        <fullName evidence="3">2-amino-4-hydroxy-6-hydroxymethyldihydropteridine diphosphokinase</fullName>
        <ecNumber evidence="3">2.7.6.3</ecNumber>
    </recommendedName>
</protein>
<dbReference type="Gene3D" id="3.30.70.560">
    <property type="entry name" value="7,8-Dihydro-6-hydroxymethylpterin-pyrophosphokinase HPPK"/>
    <property type="match status" value="1"/>
</dbReference>
<dbReference type="PANTHER" id="PTHR43071:SF1">
    <property type="entry name" value="2-AMINO-4-HYDROXY-6-HYDROXYMETHYLDIHYDROPTERIDINE PYROPHOSPHOKINASE"/>
    <property type="match status" value="1"/>
</dbReference>
<organism evidence="10 11">
    <name type="scientific">Desulforamulus ruminis (strain ATCC 23193 / DSM 2154 / NCIMB 8452 / DL)</name>
    <name type="common">Desulfotomaculum ruminis</name>
    <dbReference type="NCBI Taxonomy" id="696281"/>
    <lineage>
        <taxon>Bacteria</taxon>
        <taxon>Bacillati</taxon>
        <taxon>Bacillota</taxon>
        <taxon>Clostridia</taxon>
        <taxon>Eubacteriales</taxon>
        <taxon>Peptococcaceae</taxon>
        <taxon>Desulforamulus</taxon>
    </lineage>
</organism>
<dbReference type="EC" id="2.7.6.3" evidence="3"/>
<reference evidence="10 11" key="2">
    <citation type="journal article" date="2012" name="Stand. Genomic Sci.">
        <title>Complete genome sequence of the sulfate-reducing firmicute Desulfotomaculum ruminis type strain (DL(T)).</title>
        <authorList>
            <person name="Spring S."/>
            <person name="Visser M."/>
            <person name="Lu M."/>
            <person name="Copeland A."/>
            <person name="Lapidus A."/>
            <person name="Lucas S."/>
            <person name="Cheng J.F."/>
            <person name="Han C."/>
            <person name="Tapia R."/>
            <person name="Goodwin L.A."/>
            <person name="Pitluck S."/>
            <person name="Ivanova N."/>
            <person name="Land M."/>
            <person name="Hauser L."/>
            <person name="Larimer F."/>
            <person name="Rohde M."/>
            <person name="Goker M."/>
            <person name="Detter J.C."/>
            <person name="Kyrpides N.C."/>
            <person name="Woyke T."/>
            <person name="Schaap P.J."/>
            <person name="Plugge C.M."/>
            <person name="Muyzer G."/>
            <person name="Kuever J."/>
            <person name="Pereira I.A."/>
            <person name="Parshina S.N."/>
            <person name="Bernier-Latmani R."/>
            <person name="Stams A.J."/>
            <person name="Klenk H.P."/>
        </authorList>
    </citation>
    <scope>NUCLEOTIDE SEQUENCE [LARGE SCALE GENOMIC DNA]</scope>
    <source>
        <strain evidence="11">ATCC 23193 / DSM 2154 / NCIB 8452 / DL</strain>
    </source>
</reference>
<evidence type="ECO:0000256" key="5">
    <source>
        <dbReference type="ARBA" id="ARBA00022741"/>
    </source>
</evidence>
<evidence type="ECO:0000313" key="11">
    <source>
        <dbReference type="Proteomes" id="UP000009234"/>
    </source>
</evidence>
<dbReference type="HOGENOM" id="CLU_097916_1_2_9"/>
<dbReference type="GO" id="GO:0046656">
    <property type="term" value="P:folic acid biosynthetic process"/>
    <property type="evidence" value="ECO:0007669"/>
    <property type="project" value="UniProtKB-KW"/>
</dbReference>
<dbReference type="InterPro" id="IPR000550">
    <property type="entry name" value="Hppk"/>
</dbReference>
<evidence type="ECO:0000256" key="4">
    <source>
        <dbReference type="ARBA" id="ARBA00022679"/>
    </source>
</evidence>
<evidence type="ECO:0000256" key="2">
    <source>
        <dbReference type="ARBA" id="ARBA00005051"/>
    </source>
</evidence>
<evidence type="ECO:0000256" key="1">
    <source>
        <dbReference type="ARBA" id="ARBA00000198"/>
    </source>
</evidence>
<feature type="domain" description="7,8-dihydro-6-hydroxymethylpterin-pyrophosphokinase" evidence="9">
    <location>
        <begin position="88"/>
        <end position="99"/>
    </location>
</feature>
<dbReference type="GO" id="GO:0016301">
    <property type="term" value="F:kinase activity"/>
    <property type="evidence" value="ECO:0007669"/>
    <property type="project" value="UniProtKB-KW"/>
</dbReference>
<gene>
    <name evidence="10" type="ordered locus">Desru_0234</name>
</gene>
<dbReference type="SUPFAM" id="SSF55083">
    <property type="entry name" value="6-hydroxymethyl-7,8-dihydropterin pyrophosphokinase, HPPK"/>
    <property type="match status" value="1"/>
</dbReference>
<dbReference type="GO" id="GO:0005524">
    <property type="term" value="F:ATP binding"/>
    <property type="evidence" value="ECO:0007669"/>
    <property type="project" value="UniProtKB-KW"/>
</dbReference>
<dbReference type="AlphaFoldDB" id="F6DNJ2"/>
<accession>F6DNJ2</accession>
<comment type="pathway">
    <text evidence="2">Cofactor biosynthesis; tetrahydrofolate biosynthesis; 2-amino-4-hydroxy-6-hydroxymethyl-7,8-dihydropteridine diphosphate from 7,8-dihydroneopterin triphosphate: step 4/4.</text>
</comment>
<dbReference type="KEGG" id="dru:Desru_0234"/>
<dbReference type="STRING" id="696281.Desru_0234"/>
<keyword evidence="6 10" id="KW-0418">Kinase</keyword>
<dbReference type="eggNOG" id="COG0801">
    <property type="taxonomic scope" value="Bacteria"/>
</dbReference>
<dbReference type="EMBL" id="CP002780">
    <property type="protein sequence ID" value="AEG58532.1"/>
    <property type="molecule type" value="Genomic_DNA"/>
</dbReference>
<dbReference type="Pfam" id="PF01288">
    <property type="entry name" value="HPPK"/>
    <property type="match status" value="1"/>
</dbReference>
<dbReference type="GO" id="GO:0003848">
    <property type="term" value="F:2-amino-4-hydroxy-6-hydroxymethyldihydropteridine diphosphokinase activity"/>
    <property type="evidence" value="ECO:0007669"/>
    <property type="project" value="UniProtKB-EC"/>
</dbReference>
<comment type="catalytic activity">
    <reaction evidence="1">
        <text>6-hydroxymethyl-7,8-dihydropterin + ATP = (7,8-dihydropterin-6-yl)methyl diphosphate + AMP + H(+)</text>
        <dbReference type="Rhea" id="RHEA:11412"/>
        <dbReference type="ChEBI" id="CHEBI:15378"/>
        <dbReference type="ChEBI" id="CHEBI:30616"/>
        <dbReference type="ChEBI" id="CHEBI:44841"/>
        <dbReference type="ChEBI" id="CHEBI:72950"/>
        <dbReference type="ChEBI" id="CHEBI:456215"/>
        <dbReference type="EC" id="2.7.6.3"/>
    </reaction>
</comment>
<keyword evidence="5" id="KW-0547">Nucleotide-binding</keyword>
<keyword evidence="11" id="KW-1185">Reference proteome</keyword>
<dbReference type="CDD" id="cd00483">
    <property type="entry name" value="HPPK"/>
    <property type="match status" value="1"/>
</dbReference>
<keyword evidence="4 10" id="KW-0808">Transferase</keyword>
<evidence type="ECO:0000259" key="9">
    <source>
        <dbReference type="PROSITE" id="PS00794"/>
    </source>
</evidence>